<evidence type="ECO:0000256" key="1">
    <source>
        <dbReference type="SAM" id="SignalP"/>
    </source>
</evidence>
<reference evidence="2 3" key="1">
    <citation type="submission" date="2019-02" db="EMBL/GenBank/DDBJ databases">
        <title>Draft Genome Sequences of Six Type Strains of the Genus Massilia.</title>
        <authorList>
            <person name="Miess H."/>
            <person name="Frediansyhah A."/>
            <person name="Gross H."/>
        </authorList>
    </citation>
    <scope>NUCLEOTIDE SEQUENCE [LARGE SCALE GENOMIC DNA]</scope>
    <source>
        <strain evidence="2 3">DSM 17472</strain>
    </source>
</reference>
<evidence type="ECO:0000313" key="2">
    <source>
        <dbReference type="EMBL" id="QBI01703.1"/>
    </source>
</evidence>
<keyword evidence="3" id="KW-1185">Reference proteome</keyword>
<accession>A0ABX5RV78</accession>
<gene>
    <name evidence="2" type="ORF">EYF70_13225</name>
</gene>
<organism evidence="2 3">
    <name type="scientific">Pseudoduganella albidiflava</name>
    <dbReference type="NCBI Taxonomy" id="321983"/>
    <lineage>
        <taxon>Bacteria</taxon>
        <taxon>Pseudomonadati</taxon>
        <taxon>Pseudomonadota</taxon>
        <taxon>Betaproteobacteria</taxon>
        <taxon>Burkholderiales</taxon>
        <taxon>Oxalobacteraceae</taxon>
        <taxon>Telluria group</taxon>
        <taxon>Pseudoduganella</taxon>
    </lineage>
</organism>
<dbReference type="RefSeq" id="WP_131145823.1">
    <property type="nucleotide sequence ID" value="NZ_BMWV01000004.1"/>
</dbReference>
<feature type="signal peptide" evidence="1">
    <location>
        <begin position="1"/>
        <end position="19"/>
    </location>
</feature>
<evidence type="ECO:0000313" key="3">
    <source>
        <dbReference type="Proteomes" id="UP000292307"/>
    </source>
</evidence>
<protein>
    <recommendedName>
        <fullName evidence="4">DUF2946 domain-containing protein</fullName>
    </recommendedName>
</protein>
<keyword evidence="1" id="KW-0732">Signal</keyword>
<evidence type="ECO:0008006" key="4">
    <source>
        <dbReference type="Google" id="ProtNLM"/>
    </source>
</evidence>
<name>A0ABX5RV78_9BURK</name>
<feature type="chain" id="PRO_5046758519" description="DUF2946 domain-containing protein" evidence="1">
    <location>
        <begin position="20"/>
        <end position="87"/>
    </location>
</feature>
<sequence length="87" mass="8705">MKAILLLILTICLCASAVAGPPPPHDCCPDQHCPVDCIAMGCAPGAPAIAPPPALASWAVISAGAVQPSAPGGDLPSPYRTIWVPPD</sequence>
<dbReference type="EMBL" id="CP036401">
    <property type="protein sequence ID" value="QBI01703.1"/>
    <property type="molecule type" value="Genomic_DNA"/>
</dbReference>
<dbReference type="Proteomes" id="UP000292307">
    <property type="component" value="Chromosome"/>
</dbReference>
<proteinExistence type="predicted"/>